<accession>A0A0A8ZAM1</accession>
<dbReference type="EMBL" id="GBRH01265983">
    <property type="protein sequence ID" value="JAD31912.1"/>
    <property type="molecule type" value="Transcribed_RNA"/>
</dbReference>
<reference evidence="1" key="1">
    <citation type="submission" date="2014-09" db="EMBL/GenBank/DDBJ databases">
        <authorList>
            <person name="Magalhaes I.L.F."/>
            <person name="Oliveira U."/>
            <person name="Santos F.R."/>
            <person name="Vidigal T.H.D.A."/>
            <person name="Brescovit A.D."/>
            <person name="Santos A.J."/>
        </authorList>
    </citation>
    <scope>NUCLEOTIDE SEQUENCE</scope>
    <source>
        <tissue evidence="1">Shoot tissue taken approximately 20 cm above the soil surface</tissue>
    </source>
</reference>
<reference evidence="1" key="2">
    <citation type="journal article" date="2015" name="Data Brief">
        <title>Shoot transcriptome of the giant reed, Arundo donax.</title>
        <authorList>
            <person name="Barrero R.A."/>
            <person name="Guerrero F.D."/>
            <person name="Moolhuijzen P."/>
            <person name="Goolsby J.A."/>
            <person name="Tidwell J."/>
            <person name="Bellgard S.E."/>
            <person name="Bellgard M.I."/>
        </authorList>
    </citation>
    <scope>NUCLEOTIDE SEQUENCE</scope>
    <source>
        <tissue evidence="1">Shoot tissue taken approximately 20 cm above the soil surface</tissue>
    </source>
</reference>
<name>A0A0A8ZAM1_ARUDO</name>
<evidence type="ECO:0000313" key="1">
    <source>
        <dbReference type="EMBL" id="JAD31912.1"/>
    </source>
</evidence>
<proteinExistence type="predicted"/>
<organism evidence="1">
    <name type="scientific">Arundo donax</name>
    <name type="common">Giant reed</name>
    <name type="synonym">Donax arundinaceus</name>
    <dbReference type="NCBI Taxonomy" id="35708"/>
    <lineage>
        <taxon>Eukaryota</taxon>
        <taxon>Viridiplantae</taxon>
        <taxon>Streptophyta</taxon>
        <taxon>Embryophyta</taxon>
        <taxon>Tracheophyta</taxon>
        <taxon>Spermatophyta</taxon>
        <taxon>Magnoliopsida</taxon>
        <taxon>Liliopsida</taxon>
        <taxon>Poales</taxon>
        <taxon>Poaceae</taxon>
        <taxon>PACMAD clade</taxon>
        <taxon>Arundinoideae</taxon>
        <taxon>Arundineae</taxon>
        <taxon>Arundo</taxon>
    </lineage>
</organism>
<protein>
    <submittedName>
        <fullName evidence="1">Uncharacterized protein</fullName>
    </submittedName>
</protein>
<sequence>MPGLHNIILLTTHYINNLETQIIQFE</sequence>
<dbReference type="AlphaFoldDB" id="A0A0A8ZAM1"/>